<gene>
    <name evidence="1" type="ORF">J2X16_000023</name>
</gene>
<reference evidence="1 2" key="1">
    <citation type="submission" date="2023-07" db="EMBL/GenBank/DDBJ databases">
        <title>Sorghum-associated microbial communities from plants grown in Nebraska, USA.</title>
        <authorList>
            <person name="Schachtman D."/>
        </authorList>
    </citation>
    <scope>NUCLEOTIDE SEQUENCE [LARGE SCALE GENOMIC DNA]</scope>
    <source>
        <strain evidence="1 2">BE310</strain>
    </source>
</reference>
<keyword evidence="2" id="KW-1185">Reference proteome</keyword>
<proteinExistence type="predicted"/>
<dbReference type="EMBL" id="JAVDXQ010000001">
    <property type="protein sequence ID" value="MDR7294702.1"/>
    <property type="molecule type" value="Genomic_DNA"/>
</dbReference>
<sequence>MRKEIYTQSASLHASVVARPKKPSITGVTRLETQPTTVGLQAGLQAPVADPLWLLARQWQFNEFEGEDAGTPIDLSFAVDGTRVDAFRPGASPDTAWQPLDDGGPPIETRVEAEAVWRTHPRLRAEAGQHALRMAAPALRAALLSNWPLALQPPADADADRAGARWAALLGSGRSVDGHALAAVLQPLRDVDGSLTALPPELPLAGAEADAARTALTRWLRWLDAFVVEGDGASWQRNRLEYAFALRAGATRLEANEYTDGRVDWDDFVARGGEQAEPVTQTFAVASRLPAPVTYPGMPAERYWEFEDGNVNFAGAEAGVTDVLRLCVTEFALTYGNDWFLVPVRLPVGWLHRVTRFDVRDSFGVASSPQAMRNPDGTQWTLYSVSGERGSRVDHTLFLPDTLDGVQEGAVLEHTLLARDEMANIAWAIERTVQGAAGEPLDRTQEAQALAFQQRIDFSGAAASDATLVYRLQTPVPANWTPLLPVRDPVLNLADPLSIRLARAGFKRFYPQAGVDVIGEDSPEYAAFLAHLRAQPNFIDVADLDANLVAATFHPRGWLLRSDPTVPLANDPLLLEEEEVPRIGATLKRKFQYARSSDGRSWLWIGRSKTAGRGEARSALRYDVAIKRETLR</sequence>
<name>A0ABU1Z261_9BURK</name>
<evidence type="ECO:0000313" key="2">
    <source>
        <dbReference type="Proteomes" id="UP001180536"/>
    </source>
</evidence>
<organism evidence="1 2">
    <name type="scientific">Pelomonas aquatica</name>
    <dbReference type="NCBI Taxonomy" id="431058"/>
    <lineage>
        <taxon>Bacteria</taxon>
        <taxon>Pseudomonadati</taxon>
        <taxon>Pseudomonadota</taxon>
        <taxon>Betaproteobacteria</taxon>
        <taxon>Burkholderiales</taxon>
        <taxon>Sphaerotilaceae</taxon>
        <taxon>Roseateles</taxon>
    </lineage>
</organism>
<dbReference type="Proteomes" id="UP001180536">
    <property type="component" value="Unassembled WGS sequence"/>
</dbReference>
<comment type="caution">
    <text evidence="1">The sequence shown here is derived from an EMBL/GenBank/DDBJ whole genome shotgun (WGS) entry which is preliminary data.</text>
</comment>
<dbReference type="RefSeq" id="WP_310340241.1">
    <property type="nucleotide sequence ID" value="NZ_JAVDXQ010000001.1"/>
</dbReference>
<evidence type="ECO:0000313" key="1">
    <source>
        <dbReference type="EMBL" id="MDR7294702.1"/>
    </source>
</evidence>
<accession>A0ABU1Z261</accession>
<protein>
    <submittedName>
        <fullName evidence="1">Uncharacterized protein</fullName>
    </submittedName>
</protein>